<dbReference type="Proteomes" id="UP000185696">
    <property type="component" value="Unassembled WGS sequence"/>
</dbReference>
<feature type="domain" description="Calcineurin-like phosphoesterase" evidence="1">
    <location>
        <begin position="9"/>
        <end position="239"/>
    </location>
</feature>
<protein>
    <submittedName>
        <fullName evidence="2">Metallophosphoesterase</fullName>
    </submittedName>
</protein>
<dbReference type="PANTHER" id="PTHR36492:SF2">
    <property type="entry name" value="[ACYL-CARRIER-PROTEIN] PHOSPHODIESTERASE PPTH"/>
    <property type="match status" value="1"/>
</dbReference>
<evidence type="ECO:0000313" key="2">
    <source>
        <dbReference type="EMBL" id="OLF13834.1"/>
    </source>
</evidence>
<dbReference type="RefSeq" id="WP_075130782.1">
    <property type="nucleotide sequence ID" value="NZ_MSIF01000001.1"/>
</dbReference>
<keyword evidence="3" id="KW-1185">Reference proteome</keyword>
<comment type="caution">
    <text evidence="2">The sequence shown here is derived from an EMBL/GenBank/DDBJ whole genome shotgun (WGS) entry which is preliminary data.</text>
</comment>
<organism evidence="2 3">
    <name type="scientific">Actinophytocola xinjiangensis</name>
    <dbReference type="NCBI Taxonomy" id="485602"/>
    <lineage>
        <taxon>Bacteria</taxon>
        <taxon>Bacillati</taxon>
        <taxon>Actinomycetota</taxon>
        <taxon>Actinomycetes</taxon>
        <taxon>Pseudonocardiales</taxon>
        <taxon>Pseudonocardiaceae</taxon>
    </lineage>
</organism>
<dbReference type="InterPro" id="IPR004843">
    <property type="entry name" value="Calcineurin-like_PHP"/>
</dbReference>
<gene>
    <name evidence="2" type="ORF">BLA60_01165</name>
</gene>
<dbReference type="SUPFAM" id="SSF56300">
    <property type="entry name" value="Metallo-dependent phosphatases"/>
    <property type="match status" value="1"/>
</dbReference>
<dbReference type="EMBL" id="MSIF01000001">
    <property type="protein sequence ID" value="OLF13834.1"/>
    <property type="molecule type" value="Genomic_DNA"/>
</dbReference>
<dbReference type="GO" id="GO:0016787">
    <property type="term" value="F:hydrolase activity"/>
    <property type="evidence" value="ECO:0007669"/>
    <property type="project" value="InterPro"/>
</dbReference>
<reference evidence="2 3" key="1">
    <citation type="submission" date="2016-12" db="EMBL/GenBank/DDBJ databases">
        <title>The draft genome sequence of Actinophytocola xinjiangensis.</title>
        <authorList>
            <person name="Wang W."/>
            <person name="Yuan L."/>
        </authorList>
    </citation>
    <scope>NUCLEOTIDE SEQUENCE [LARGE SCALE GENOMIC DNA]</scope>
    <source>
        <strain evidence="2 3">CGMCC 4.4663</strain>
    </source>
</reference>
<evidence type="ECO:0000313" key="3">
    <source>
        <dbReference type="Proteomes" id="UP000185696"/>
    </source>
</evidence>
<evidence type="ECO:0000259" key="1">
    <source>
        <dbReference type="Pfam" id="PF00149"/>
    </source>
</evidence>
<accession>A0A7Z0WT07</accession>
<dbReference type="OrthoDB" id="9013891at2"/>
<dbReference type="Gene3D" id="3.60.21.10">
    <property type="match status" value="1"/>
</dbReference>
<dbReference type="CDD" id="cd00838">
    <property type="entry name" value="MPP_superfamily"/>
    <property type="match status" value="1"/>
</dbReference>
<proteinExistence type="predicted"/>
<dbReference type="Pfam" id="PF00149">
    <property type="entry name" value="Metallophos"/>
    <property type="match status" value="1"/>
</dbReference>
<dbReference type="PANTHER" id="PTHR36492">
    <property type="match status" value="1"/>
</dbReference>
<dbReference type="AlphaFoldDB" id="A0A7Z0WT07"/>
<sequence>MSTGILSAVSDLHVSYTENRDVVNDLRPSSDADWLLVAGDVAERFSSIEWALGVLRERWAKVIWAPGNHELWTPPDDPVQLRGVDRYEALVELCRRLDVLTPEDPYPTWEGPDGPVVIAPLMTLYDYTFRPPGCATKEEGLAYAHQTGVVCTDEYLLHPDPYPTRDDWCRARIELTAGRLDALDPALPTVLVGHYPLVRTPTDVLRFPEFAQWCGTEATADWHTRYRAQVMVYGHLHIPRTTHYDGVRFEEVSLGYPREWKPRNRPHGLPRQILPGRSAG</sequence>
<dbReference type="InterPro" id="IPR029052">
    <property type="entry name" value="Metallo-depent_PP-like"/>
</dbReference>
<dbReference type="InterPro" id="IPR052963">
    <property type="entry name" value="Pantetheine_PDE"/>
</dbReference>
<name>A0A7Z0WT07_9PSEU</name>